<evidence type="ECO:0000313" key="2">
    <source>
        <dbReference type="EMBL" id="BAS83582.1"/>
    </source>
</evidence>
<dbReference type="InParanoid" id="A0A0P0VWR1"/>
<sequence>MVDTAMAKKPNRSFTPLGVLSSRQNTVARMNAVTTTVASRIRNSSGVRRVLVNARRASTHTSAHHGFAYVATLAVDAAAAAVPLSPVLVVAPDTSLPRAMLILMASLSGSDGLSWRPLAYVVERELDRVLAVGDRVAELREEQRQAGRRAVVHRPASGEEHETIDEADDAVARLVDGHDHDAAALRDALQHLHHHERAGGVEPGGGLVEEQDDGVVDDVDADGHPPALAAGHPAAPLVADDGVRRGAQAELVDELLHPGRLLGRGERPREPELGGVHERLGDGEHRVEEVVLHDVRRDDLEHAAAEGLPVERDGAAEAVPLDPVGERVDQRGLAGAARAEHGHDLP</sequence>
<dbReference type="AlphaFoldDB" id="A0A0P0VWR1"/>
<protein>
    <submittedName>
        <fullName evidence="2">Os03g0282166 protein</fullName>
    </submittedName>
</protein>
<dbReference type="Gramene" id="Os03t0282166-00">
    <property type="protein sequence ID" value="Os03t0282166-00"/>
    <property type="gene ID" value="Os03g0282166"/>
</dbReference>
<dbReference type="AntiFam" id="ANF00142">
    <property type="entry name" value="Shadow ORF (opposite yadG)"/>
</dbReference>
<dbReference type="FunCoup" id="A0A0P0VWR1">
    <property type="interactions" value="331"/>
</dbReference>
<dbReference type="PaxDb" id="39947-A0A0P0VWR1"/>
<accession>A0A0P0VWR1</accession>
<evidence type="ECO:0000313" key="3">
    <source>
        <dbReference type="Proteomes" id="UP000059680"/>
    </source>
</evidence>
<gene>
    <name evidence="2" type="ordered locus">Os03g0282166</name>
    <name evidence="2" type="ORF">OSNPB_030282166</name>
</gene>
<dbReference type="EMBL" id="AP014959">
    <property type="protein sequence ID" value="BAS83582.1"/>
    <property type="molecule type" value="Genomic_DNA"/>
</dbReference>
<organism evidence="2 3">
    <name type="scientific">Oryza sativa subsp. japonica</name>
    <name type="common">Rice</name>
    <dbReference type="NCBI Taxonomy" id="39947"/>
    <lineage>
        <taxon>Eukaryota</taxon>
        <taxon>Viridiplantae</taxon>
        <taxon>Streptophyta</taxon>
        <taxon>Embryophyta</taxon>
        <taxon>Tracheophyta</taxon>
        <taxon>Spermatophyta</taxon>
        <taxon>Magnoliopsida</taxon>
        <taxon>Liliopsida</taxon>
        <taxon>Poales</taxon>
        <taxon>Poaceae</taxon>
        <taxon>BOP clade</taxon>
        <taxon>Oryzoideae</taxon>
        <taxon>Oryzeae</taxon>
        <taxon>Oryzinae</taxon>
        <taxon>Oryza</taxon>
        <taxon>Oryza sativa</taxon>
    </lineage>
</organism>
<dbReference type="eggNOG" id="ENOG502R7FY">
    <property type="taxonomic scope" value="Eukaryota"/>
</dbReference>
<name>A0A0P0VWR1_ORYSJ</name>
<dbReference type="AntiFam" id="ANF00095">
    <property type="entry name" value="Shadow ORF (opposite ABC transporters)"/>
</dbReference>
<evidence type="ECO:0000256" key="1">
    <source>
        <dbReference type="SAM" id="MobiDB-lite"/>
    </source>
</evidence>
<feature type="region of interest" description="Disordered" evidence="1">
    <location>
        <begin position="305"/>
        <end position="346"/>
    </location>
</feature>
<keyword evidence="3" id="KW-1185">Reference proteome</keyword>
<feature type="compositionally biased region" description="Basic and acidic residues" evidence="1">
    <location>
        <begin position="305"/>
        <end position="315"/>
    </location>
</feature>
<reference evidence="3" key="1">
    <citation type="journal article" date="2005" name="Nature">
        <title>The map-based sequence of the rice genome.</title>
        <authorList>
            <consortium name="International rice genome sequencing project (IRGSP)"/>
            <person name="Matsumoto T."/>
            <person name="Wu J."/>
            <person name="Kanamori H."/>
            <person name="Katayose Y."/>
            <person name="Fujisawa M."/>
            <person name="Namiki N."/>
            <person name="Mizuno H."/>
            <person name="Yamamoto K."/>
            <person name="Antonio B.A."/>
            <person name="Baba T."/>
            <person name="Sakata K."/>
            <person name="Nagamura Y."/>
            <person name="Aoki H."/>
            <person name="Arikawa K."/>
            <person name="Arita K."/>
            <person name="Bito T."/>
            <person name="Chiden Y."/>
            <person name="Fujitsuka N."/>
            <person name="Fukunaka R."/>
            <person name="Hamada M."/>
            <person name="Harada C."/>
            <person name="Hayashi A."/>
            <person name="Hijishita S."/>
            <person name="Honda M."/>
            <person name="Hosokawa S."/>
            <person name="Ichikawa Y."/>
            <person name="Idonuma A."/>
            <person name="Iijima M."/>
            <person name="Ikeda M."/>
            <person name="Ikeno M."/>
            <person name="Ito K."/>
            <person name="Ito S."/>
            <person name="Ito T."/>
            <person name="Ito Y."/>
            <person name="Ito Y."/>
            <person name="Iwabuchi A."/>
            <person name="Kamiya K."/>
            <person name="Karasawa W."/>
            <person name="Kurita K."/>
            <person name="Katagiri S."/>
            <person name="Kikuta A."/>
            <person name="Kobayashi H."/>
            <person name="Kobayashi N."/>
            <person name="Machita K."/>
            <person name="Maehara T."/>
            <person name="Masukawa M."/>
            <person name="Mizubayashi T."/>
            <person name="Mukai Y."/>
            <person name="Nagasaki H."/>
            <person name="Nagata Y."/>
            <person name="Naito S."/>
            <person name="Nakashima M."/>
            <person name="Nakama Y."/>
            <person name="Nakamichi Y."/>
            <person name="Nakamura M."/>
            <person name="Meguro A."/>
            <person name="Negishi M."/>
            <person name="Ohta I."/>
            <person name="Ohta T."/>
            <person name="Okamoto M."/>
            <person name="Ono N."/>
            <person name="Saji S."/>
            <person name="Sakaguchi M."/>
            <person name="Sakai K."/>
            <person name="Shibata M."/>
            <person name="Shimokawa T."/>
            <person name="Song J."/>
            <person name="Takazaki Y."/>
            <person name="Terasawa K."/>
            <person name="Tsugane M."/>
            <person name="Tsuji K."/>
            <person name="Ueda S."/>
            <person name="Waki K."/>
            <person name="Yamagata H."/>
            <person name="Yamamoto M."/>
            <person name="Yamamoto S."/>
            <person name="Yamane H."/>
            <person name="Yoshiki S."/>
            <person name="Yoshihara R."/>
            <person name="Yukawa K."/>
            <person name="Zhong H."/>
            <person name="Yano M."/>
            <person name="Yuan Q."/>
            <person name="Ouyang S."/>
            <person name="Liu J."/>
            <person name="Jones K.M."/>
            <person name="Gansberger K."/>
            <person name="Moffat K."/>
            <person name="Hill J."/>
            <person name="Bera J."/>
            <person name="Fadrosh D."/>
            <person name="Jin S."/>
            <person name="Johri S."/>
            <person name="Kim M."/>
            <person name="Overton L."/>
            <person name="Reardon M."/>
            <person name="Tsitrin T."/>
            <person name="Vuong H."/>
            <person name="Weaver B."/>
            <person name="Ciecko A."/>
            <person name="Tallon L."/>
            <person name="Jackson J."/>
            <person name="Pai G."/>
            <person name="Aken S.V."/>
            <person name="Utterback T."/>
            <person name="Reidmuller S."/>
            <person name="Feldblyum T."/>
            <person name="Hsiao J."/>
            <person name="Zismann V."/>
            <person name="Iobst S."/>
            <person name="de Vazeille A.R."/>
            <person name="Buell C.R."/>
            <person name="Ying K."/>
            <person name="Li Y."/>
            <person name="Lu T."/>
            <person name="Huang Y."/>
            <person name="Zhao Q."/>
            <person name="Feng Q."/>
            <person name="Zhang L."/>
            <person name="Zhu J."/>
            <person name="Weng Q."/>
            <person name="Mu J."/>
            <person name="Lu Y."/>
            <person name="Fan D."/>
            <person name="Liu Y."/>
            <person name="Guan J."/>
            <person name="Zhang Y."/>
            <person name="Yu S."/>
            <person name="Liu X."/>
            <person name="Zhang Y."/>
            <person name="Hong G."/>
            <person name="Han B."/>
            <person name="Choisne N."/>
            <person name="Demange N."/>
            <person name="Orjeda G."/>
            <person name="Samain S."/>
            <person name="Cattolico L."/>
            <person name="Pelletier E."/>
            <person name="Couloux A."/>
            <person name="Segurens B."/>
            <person name="Wincker P."/>
            <person name="D'Hont A."/>
            <person name="Scarpelli C."/>
            <person name="Weissenbach J."/>
            <person name="Salanoubat M."/>
            <person name="Quetier F."/>
            <person name="Yu Y."/>
            <person name="Kim H.R."/>
            <person name="Rambo T."/>
            <person name="Currie J."/>
            <person name="Collura K."/>
            <person name="Luo M."/>
            <person name="Yang T."/>
            <person name="Ammiraju J.S.S."/>
            <person name="Engler F."/>
            <person name="Soderlund C."/>
            <person name="Wing R.A."/>
            <person name="Palmer L.E."/>
            <person name="de la Bastide M."/>
            <person name="Spiegel L."/>
            <person name="Nascimento L."/>
            <person name="Zutavern T."/>
            <person name="O'Shaughnessy A."/>
            <person name="Dike S."/>
            <person name="Dedhia N."/>
            <person name="Preston R."/>
            <person name="Balija V."/>
            <person name="McCombie W.R."/>
            <person name="Chow T."/>
            <person name="Chen H."/>
            <person name="Chung M."/>
            <person name="Chen C."/>
            <person name="Shaw J."/>
            <person name="Wu H."/>
            <person name="Hsiao K."/>
            <person name="Chao Y."/>
            <person name="Chu M."/>
            <person name="Cheng C."/>
            <person name="Hour A."/>
            <person name="Lee P."/>
            <person name="Lin S."/>
            <person name="Lin Y."/>
            <person name="Liou J."/>
            <person name="Liu S."/>
            <person name="Hsing Y."/>
            <person name="Raghuvanshi S."/>
            <person name="Mohanty A."/>
            <person name="Bharti A.K."/>
            <person name="Gaur A."/>
            <person name="Gupta V."/>
            <person name="Kumar D."/>
            <person name="Ravi V."/>
            <person name="Vij S."/>
            <person name="Kapur A."/>
            <person name="Khurana P."/>
            <person name="Khurana P."/>
            <person name="Khurana J.P."/>
            <person name="Tyagi A.K."/>
            <person name="Gaikwad K."/>
            <person name="Singh A."/>
            <person name="Dalal V."/>
            <person name="Srivastava S."/>
            <person name="Dixit A."/>
            <person name="Pal A.K."/>
            <person name="Ghazi I.A."/>
            <person name="Yadav M."/>
            <person name="Pandit A."/>
            <person name="Bhargava A."/>
            <person name="Sureshbabu K."/>
            <person name="Batra K."/>
            <person name="Sharma T.R."/>
            <person name="Mohapatra T."/>
            <person name="Singh N.K."/>
            <person name="Messing J."/>
            <person name="Nelson A.B."/>
            <person name="Fuks G."/>
            <person name="Kavchok S."/>
            <person name="Keizer G."/>
            <person name="Linton E."/>
            <person name="Llaca V."/>
            <person name="Song R."/>
            <person name="Tanyolac B."/>
            <person name="Young S."/>
            <person name="Ho-Il K."/>
            <person name="Hahn J.H."/>
            <person name="Sangsakoo G."/>
            <person name="Vanavichit A."/>
            <person name="de Mattos Luiz.A.T."/>
            <person name="Zimmer P.D."/>
            <person name="Malone G."/>
            <person name="Dellagostin O."/>
            <person name="de Oliveira A.C."/>
            <person name="Bevan M."/>
            <person name="Bancroft I."/>
            <person name="Minx P."/>
            <person name="Cordum H."/>
            <person name="Wilson R."/>
            <person name="Cheng Z."/>
            <person name="Jin W."/>
            <person name="Jiang J."/>
            <person name="Leong S.A."/>
            <person name="Iwama H."/>
            <person name="Gojobori T."/>
            <person name="Itoh T."/>
            <person name="Niimura Y."/>
            <person name="Fujii Y."/>
            <person name="Habara T."/>
            <person name="Sakai H."/>
            <person name="Sato Y."/>
            <person name="Wilson G."/>
            <person name="Kumar K."/>
            <person name="McCouch S."/>
            <person name="Juretic N."/>
            <person name="Hoen D."/>
            <person name="Wright S."/>
            <person name="Bruskiewich R."/>
            <person name="Bureau T."/>
            <person name="Miyao A."/>
            <person name="Hirochika H."/>
            <person name="Nishikawa T."/>
            <person name="Kadowaki K."/>
            <person name="Sugiura M."/>
            <person name="Burr B."/>
            <person name="Sasaki T."/>
        </authorList>
    </citation>
    <scope>NUCLEOTIDE SEQUENCE [LARGE SCALE GENOMIC DNA]</scope>
    <source>
        <strain evidence="3">cv. Nipponbare</strain>
    </source>
</reference>
<reference evidence="2 3" key="2">
    <citation type="journal article" date="2013" name="Plant Cell Physiol.">
        <title>Rice Annotation Project Database (RAP-DB): an integrative and interactive database for rice genomics.</title>
        <authorList>
            <person name="Sakai H."/>
            <person name="Lee S.S."/>
            <person name="Tanaka T."/>
            <person name="Numa H."/>
            <person name="Kim J."/>
            <person name="Kawahara Y."/>
            <person name="Wakimoto H."/>
            <person name="Yang C.C."/>
            <person name="Iwamoto M."/>
            <person name="Abe T."/>
            <person name="Yamada Y."/>
            <person name="Muto A."/>
            <person name="Inokuchi H."/>
            <person name="Ikemura T."/>
            <person name="Matsumoto T."/>
            <person name="Sasaki T."/>
            <person name="Itoh T."/>
        </authorList>
    </citation>
    <scope>NUCLEOTIDE SEQUENCE [LARGE SCALE GENOMIC DNA]</scope>
    <source>
        <strain evidence="3">cv. Nipponbare</strain>
    </source>
</reference>
<dbReference type="Proteomes" id="UP000059680">
    <property type="component" value="Chromosome 3"/>
</dbReference>
<reference evidence="2 3" key="3">
    <citation type="journal article" date="2013" name="Rice">
        <title>Improvement of the Oryza sativa Nipponbare reference genome using next generation sequence and optical map data.</title>
        <authorList>
            <person name="Kawahara Y."/>
            <person name="de la Bastide M."/>
            <person name="Hamilton J.P."/>
            <person name="Kanamori H."/>
            <person name="McCombie W.R."/>
            <person name="Ouyang S."/>
            <person name="Schwartz D.C."/>
            <person name="Tanaka T."/>
            <person name="Wu J."/>
            <person name="Zhou S."/>
            <person name="Childs K.L."/>
            <person name="Davidson R.M."/>
            <person name="Lin H."/>
            <person name="Quesada-Ocampo L."/>
            <person name="Vaillancourt B."/>
            <person name="Sakai H."/>
            <person name="Lee S.S."/>
            <person name="Kim J."/>
            <person name="Numa H."/>
            <person name="Itoh T."/>
            <person name="Buell C.R."/>
            <person name="Matsumoto T."/>
        </authorList>
    </citation>
    <scope>NUCLEOTIDE SEQUENCE [LARGE SCALE GENOMIC DNA]</scope>
    <source>
        <strain evidence="3">cv. Nipponbare</strain>
    </source>
</reference>
<proteinExistence type="predicted"/>
<feature type="non-terminal residue" evidence="2">
    <location>
        <position position="1"/>
    </location>
</feature>